<feature type="transmembrane region" description="Helical" evidence="4">
    <location>
        <begin position="211"/>
        <end position="232"/>
    </location>
</feature>
<dbReference type="Proteomes" id="UP000193560">
    <property type="component" value="Unassembled WGS sequence"/>
</dbReference>
<keyword evidence="4" id="KW-0812">Transmembrane</keyword>
<reference evidence="5 6" key="1">
    <citation type="submission" date="2016-07" db="EMBL/GenBank/DDBJ databases">
        <title>Pervasive Adenine N6-methylation of Active Genes in Fungi.</title>
        <authorList>
            <consortium name="DOE Joint Genome Institute"/>
            <person name="Mondo S.J."/>
            <person name="Dannebaum R.O."/>
            <person name="Kuo R.C."/>
            <person name="Labutti K."/>
            <person name="Haridas S."/>
            <person name="Kuo A."/>
            <person name="Salamov A."/>
            <person name="Ahrendt S.R."/>
            <person name="Lipzen A."/>
            <person name="Sullivan W."/>
            <person name="Andreopoulos W.B."/>
            <person name="Clum A."/>
            <person name="Lindquist E."/>
            <person name="Daum C."/>
            <person name="Ramamoorthy G.K."/>
            <person name="Gryganskyi A."/>
            <person name="Culley D."/>
            <person name="Magnuson J.K."/>
            <person name="James T.Y."/>
            <person name="O'Malley M.A."/>
            <person name="Stajich J.E."/>
            <person name="Spatafora J.W."/>
            <person name="Visel A."/>
            <person name="Grigoriev I.V."/>
        </authorList>
    </citation>
    <scope>NUCLEOTIDE SEQUENCE [LARGE SCALE GENOMIC DNA]</scope>
    <source>
        <strain evidence="5 6">NRRL 1336</strain>
    </source>
</reference>
<comment type="similarity">
    <text evidence="1">Belongs to the CoaE family.</text>
</comment>
<dbReference type="SUPFAM" id="SSF52540">
    <property type="entry name" value="P-loop containing nucleoside triphosphate hydrolases"/>
    <property type="match status" value="1"/>
</dbReference>
<keyword evidence="2" id="KW-0547">Nucleotide-binding</keyword>
<dbReference type="InterPro" id="IPR001977">
    <property type="entry name" value="Depp_CoAkinase"/>
</dbReference>
<evidence type="ECO:0000256" key="3">
    <source>
        <dbReference type="ARBA" id="ARBA00022840"/>
    </source>
</evidence>
<organism evidence="5 6">
    <name type="scientific">Absidia repens</name>
    <dbReference type="NCBI Taxonomy" id="90262"/>
    <lineage>
        <taxon>Eukaryota</taxon>
        <taxon>Fungi</taxon>
        <taxon>Fungi incertae sedis</taxon>
        <taxon>Mucoromycota</taxon>
        <taxon>Mucoromycotina</taxon>
        <taxon>Mucoromycetes</taxon>
        <taxon>Mucorales</taxon>
        <taxon>Cunninghamellaceae</taxon>
        <taxon>Absidia</taxon>
    </lineage>
</organism>
<dbReference type="GO" id="GO:0004140">
    <property type="term" value="F:dephospho-CoA kinase activity"/>
    <property type="evidence" value="ECO:0007669"/>
    <property type="project" value="InterPro"/>
</dbReference>
<evidence type="ECO:0000313" key="6">
    <source>
        <dbReference type="Proteomes" id="UP000193560"/>
    </source>
</evidence>
<sequence>MKLVGLTGGIASGKSTVSRLLQEQQIPIIDADKIARQVVEPGRRANRQIREHFGDEVFLPDGNLNRAKLGEIVFADPSKRKILNGYTHPAIRLEMLKQVLYQWLLGTKMVVLDVPLLFESKLDRFVGTTVVVYCSEVLQLQRLIKRDGLDETLATQRMRAQSPLSEKVELADIVIDNSSDLTQLTSQVKNLVRQITPGTGIWLLEYLGPQVLFAGLVAVIGRFSISLFSNILSKSIKT</sequence>
<comment type="caution">
    <text evidence="5">The sequence shown here is derived from an EMBL/GenBank/DDBJ whole genome shotgun (WGS) entry which is preliminary data.</text>
</comment>
<dbReference type="PANTHER" id="PTHR10695:SF46">
    <property type="entry name" value="BIFUNCTIONAL COENZYME A SYNTHASE-RELATED"/>
    <property type="match status" value="1"/>
</dbReference>
<proteinExistence type="inferred from homology"/>
<dbReference type="AlphaFoldDB" id="A0A1X2II96"/>
<dbReference type="PROSITE" id="PS51219">
    <property type="entry name" value="DPCK"/>
    <property type="match status" value="1"/>
</dbReference>
<dbReference type="PANTHER" id="PTHR10695">
    <property type="entry name" value="DEPHOSPHO-COA KINASE-RELATED"/>
    <property type="match status" value="1"/>
</dbReference>
<evidence type="ECO:0000256" key="2">
    <source>
        <dbReference type="ARBA" id="ARBA00022741"/>
    </source>
</evidence>
<dbReference type="EMBL" id="MCGE01000010">
    <property type="protein sequence ID" value="ORZ17041.1"/>
    <property type="molecule type" value="Genomic_DNA"/>
</dbReference>
<keyword evidence="4" id="KW-0472">Membrane</keyword>
<name>A0A1X2II96_9FUNG</name>
<keyword evidence="5" id="KW-0808">Transferase</keyword>
<dbReference type="Gene3D" id="3.40.50.300">
    <property type="entry name" value="P-loop containing nucleotide triphosphate hydrolases"/>
    <property type="match status" value="1"/>
</dbReference>
<keyword evidence="4" id="KW-1133">Transmembrane helix</keyword>
<dbReference type="GO" id="GO:0005524">
    <property type="term" value="F:ATP binding"/>
    <property type="evidence" value="ECO:0007669"/>
    <property type="project" value="UniProtKB-KW"/>
</dbReference>
<dbReference type="GO" id="GO:0031315">
    <property type="term" value="C:extrinsic component of mitochondrial outer membrane"/>
    <property type="evidence" value="ECO:0007669"/>
    <property type="project" value="EnsemblFungi"/>
</dbReference>
<dbReference type="GO" id="GO:0015937">
    <property type="term" value="P:coenzyme A biosynthetic process"/>
    <property type="evidence" value="ECO:0007669"/>
    <property type="project" value="EnsemblFungi"/>
</dbReference>
<dbReference type="NCBIfam" id="TIGR00152">
    <property type="entry name" value="dephospho-CoA kinase"/>
    <property type="match status" value="1"/>
</dbReference>
<dbReference type="GO" id="GO:1990143">
    <property type="term" value="C:CoA-synthesizing protein complex"/>
    <property type="evidence" value="ECO:0007669"/>
    <property type="project" value="EnsemblFungi"/>
</dbReference>
<dbReference type="GO" id="GO:0005811">
    <property type="term" value="C:lipid droplet"/>
    <property type="evidence" value="ECO:0007669"/>
    <property type="project" value="EnsemblFungi"/>
</dbReference>
<dbReference type="InterPro" id="IPR027417">
    <property type="entry name" value="P-loop_NTPase"/>
</dbReference>
<evidence type="ECO:0000256" key="1">
    <source>
        <dbReference type="ARBA" id="ARBA00009018"/>
    </source>
</evidence>
<dbReference type="OrthoDB" id="247245at2759"/>
<keyword evidence="6" id="KW-1185">Reference proteome</keyword>
<keyword evidence="3" id="KW-0067">ATP-binding</keyword>
<accession>A0A1X2II96</accession>
<evidence type="ECO:0000256" key="4">
    <source>
        <dbReference type="SAM" id="Phobius"/>
    </source>
</evidence>
<evidence type="ECO:0000313" key="5">
    <source>
        <dbReference type="EMBL" id="ORZ17041.1"/>
    </source>
</evidence>
<dbReference type="HAMAP" id="MF_00376">
    <property type="entry name" value="Dephospho_CoA_kinase"/>
    <property type="match status" value="1"/>
</dbReference>
<dbReference type="STRING" id="90262.A0A1X2II96"/>
<keyword evidence="5" id="KW-0418">Kinase</keyword>
<gene>
    <name evidence="5" type="ORF">BCR42DRAFT_450862</name>
</gene>
<dbReference type="Pfam" id="PF01121">
    <property type="entry name" value="CoaE"/>
    <property type="match status" value="1"/>
</dbReference>
<dbReference type="FunFam" id="3.40.50.300:FF:000485">
    <property type="entry name" value="Dephospho-CoA kinase CAB5"/>
    <property type="match status" value="1"/>
</dbReference>
<dbReference type="CDD" id="cd02022">
    <property type="entry name" value="DPCK"/>
    <property type="match status" value="1"/>
</dbReference>
<protein>
    <submittedName>
        <fullName evidence="5">Dephospho-CoA kinase</fullName>
    </submittedName>
</protein>